<protein>
    <submittedName>
        <fullName evidence="1">Uncharacterized protein</fullName>
    </submittedName>
</protein>
<gene>
    <name evidence="1" type="ORF">AVEN_91668_1</name>
</gene>
<comment type="caution">
    <text evidence="1">The sequence shown here is derived from an EMBL/GenBank/DDBJ whole genome shotgun (WGS) entry which is preliminary data.</text>
</comment>
<dbReference type="Proteomes" id="UP000499080">
    <property type="component" value="Unassembled WGS sequence"/>
</dbReference>
<keyword evidence="2" id="KW-1185">Reference proteome</keyword>
<sequence>MDTIYMTSQSCDNRNRLHLIARYLILCCDVTRGVVEPEGYSCIFTREINKIVKTSLKTARFLSPKLMHCFESVPALPTPLDDTSPWIPKLNWLSAFDVRQRAVIDYCYARLESTILLLVLKQH</sequence>
<evidence type="ECO:0000313" key="2">
    <source>
        <dbReference type="Proteomes" id="UP000499080"/>
    </source>
</evidence>
<reference evidence="1 2" key="1">
    <citation type="journal article" date="2019" name="Sci. Rep.">
        <title>Orb-weaving spider Araneus ventricosus genome elucidates the spidroin gene catalogue.</title>
        <authorList>
            <person name="Kono N."/>
            <person name="Nakamura H."/>
            <person name="Ohtoshi R."/>
            <person name="Moran D.A.P."/>
            <person name="Shinohara A."/>
            <person name="Yoshida Y."/>
            <person name="Fujiwara M."/>
            <person name="Mori M."/>
            <person name="Tomita M."/>
            <person name="Arakawa K."/>
        </authorList>
    </citation>
    <scope>NUCLEOTIDE SEQUENCE [LARGE SCALE GENOMIC DNA]</scope>
</reference>
<dbReference type="AlphaFoldDB" id="A0A4Y2IS99"/>
<evidence type="ECO:0000313" key="1">
    <source>
        <dbReference type="EMBL" id="GBM80560.1"/>
    </source>
</evidence>
<organism evidence="1 2">
    <name type="scientific">Araneus ventricosus</name>
    <name type="common">Orbweaver spider</name>
    <name type="synonym">Epeira ventricosa</name>
    <dbReference type="NCBI Taxonomy" id="182803"/>
    <lineage>
        <taxon>Eukaryota</taxon>
        <taxon>Metazoa</taxon>
        <taxon>Ecdysozoa</taxon>
        <taxon>Arthropoda</taxon>
        <taxon>Chelicerata</taxon>
        <taxon>Arachnida</taxon>
        <taxon>Araneae</taxon>
        <taxon>Araneomorphae</taxon>
        <taxon>Entelegynae</taxon>
        <taxon>Araneoidea</taxon>
        <taxon>Araneidae</taxon>
        <taxon>Araneus</taxon>
    </lineage>
</organism>
<accession>A0A4Y2IS99</accession>
<name>A0A4Y2IS99_ARAVE</name>
<dbReference type="EMBL" id="BGPR01002891">
    <property type="protein sequence ID" value="GBM80560.1"/>
    <property type="molecule type" value="Genomic_DNA"/>
</dbReference>
<proteinExistence type="predicted"/>